<organism evidence="2 3">
    <name type="scientific">Setaria italica</name>
    <name type="common">Foxtail millet</name>
    <name type="synonym">Panicum italicum</name>
    <dbReference type="NCBI Taxonomy" id="4555"/>
    <lineage>
        <taxon>Eukaryota</taxon>
        <taxon>Viridiplantae</taxon>
        <taxon>Streptophyta</taxon>
        <taxon>Embryophyta</taxon>
        <taxon>Tracheophyta</taxon>
        <taxon>Spermatophyta</taxon>
        <taxon>Magnoliopsida</taxon>
        <taxon>Liliopsida</taxon>
        <taxon>Poales</taxon>
        <taxon>Poaceae</taxon>
        <taxon>PACMAD clade</taxon>
        <taxon>Panicoideae</taxon>
        <taxon>Panicodae</taxon>
        <taxon>Paniceae</taxon>
        <taxon>Cenchrinae</taxon>
        <taxon>Setaria</taxon>
    </lineage>
</organism>
<keyword evidence="3" id="KW-1185">Reference proteome</keyword>
<accession>K4AHT5</accession>
<reference evidence="2" key="2">
    <citation type="submission" date="2018-08" db="UniProtKB">
        <authorList>
            <consortium name="EnsemblPlants"/>
        </authorList>
    </citation>
    <scope>IDENTIFICATION</scope>
    <source>
        <strain evidence="2">Yugu1</strain>
    </source>
</reference>
<protein>
    <submittedName>
        <fullName evidence="2">Uncharacterized protein</fullName>
    </submittedName>
</protein>
<dbReference type="AlphaFoldDB" id="K4AHT5"/>
<reference evidence="3" key="1">
    <citation type="journal article" date="2012" name="Nat. Biotechnol.">
        <title>Reference genome sequence of the model plant Setaria.</title>
        <authorList>
            <person name="Bennetzen J.L."/>
            <person name="Schmutz J."/>
            <person name="Wang H."/>
            <person name="Percifield R."/>
            <person name="Hawkins J."/>
            <person name="Pontaroli A.C."/>
            <person name="Estep M."/>
            <person name="Feng L."/>
            <person name="Vaughn J.N."/>
            <person name="Grimwood J."/>
            <person name="Jenkins J."/>
            <person name="Barry K."/>
            <person name="Lindquist E."/>
            <person name="Hellsten U."/>
            <person name="Deshpande S."/>
            <person name="Wang X."/>
            <person name="Wu X."/>
            <person name="Mitros T."/>
            <person name="Triplett J."/>
            <person name="Yang X."/>
            <person name="Ye C.Y."/>
            <person name="Mauro-Herrera M."/>
            <person name="Wang L."/>
            <person name="Li P."/>
            <person name="Sharma M."/>
            <person name="Sharma R."/>
            <person name="Ronald P.C."/>
            <person name="Panaud O."/>
            <person name="Kellogg E.A."/>
            <person name="Brutnell T.P."/>
            <person name="Doust A.N."/>
            <person name="Tuskan G.A."/>
            <person name="Rokhsar D."/>
            <person name="Devos K.M."/>
        </authorList>
    </citation>
    <scope>NUCLEOTIDE SEQUENCE [LARGE SCALE GENOMIC DNA]</scope>
    <source>
        <strain evidence="3">cv. Yugu1</strain>
    </source>
</reference>
<proteinExistence type="predicted"/>
<feature type="signal peptide" evidence="1">
    <location>
        <begin position="1"/>
        <end position="18"/>
    </location>
</feature>
<feature type="chain" id="PRO_5010128931" evidence="1">
    <location>
        <begin position="19"/>
        <end position="61"/>
    </location>
</feature>
<keyword evidence="1" id="KW-0732">Signal</keyword>
<dbReference type="EnsemblPlants" id="KQK90174">
    <property type="protein sequence ID" value="KQK90174"/>
    <property type="gene ID" value="SETIT_038442mg"/>
</dbReference>
<evidence type="ECO:0000256" key="1">
    <source>
        <dbReference type="SAM" id="SignalP"/>
    </source>
</evidence>
<dbReference type="Proteomes" id="UP000004995">
    <property type="component" value="Unassembled WGS sequence"/>
</dbReference>
<dbReference type="InParanoid" id="K4AHT5"/>
<dbReference type="HOGENOM" id="CLU_2927063_0_0_1"/>
<evidence type="ECO:0000313" key="2">
    <source>
        <dbReference type="EnsemblPlants" id="KQK90174"/>
    </source>
</evidence>
<evidence type="ECO:0000313" key="3">
    <source>
        <dbReference type="Proteomes" id="UP000004995"/>
    </source>
</evidence>
<dbReference type="Gramene" id="KQK90174">
    <property type="protein sequence ID" value="KQK90174"/>
    <property type="gene ID" value="SETIT_038442mg"/>
</dbReference>
<dbReference type="EMBL" id="AGNK02005901">
    <property type="status" value="NOT_ANNOTATED_CDS"/>
    <property type="molecule type" value="Genomic_DNA"/>
</dbReference>
<sequence>MISCTSLLCWSIKNCINAELLTLLFFFSPLGSVPSKVCDVYRNEILRRSPRFLFIVSIFEV</sequence>
<name>K4AHT5_SETIT</name>